<dbReference type="GO" id="GO:0006081">
    <property type="term" value="P:aldehyde metabolic process"/>
    <property type="evidence" value="ECO:0007669"/>
    <property type="project" value="InterPro"/>
</dbReference>
<keyword evidence="1" id="KW-0560">Oxidoreductase</keyword>
<dbReference type="GO" id="GO:0004029">
    <property type="term" value="F:aldehyde dehydrogenase (NAD+) activity"/>
    <property type="evidence" value="ECO:0007669"/>
    <property type="project" value="TreeGrafter"/>
</dbReference>
<dbReference type="SUPFAM" id="SSF53720">
    <property type="entry name" value="ALDH-like"/>
    <property type="match status" value="1"/>
</dbReference>
<proteinExistence type="predicted"/>
<comment type="caution">
    <text evidence="2">The sequence shown here is derived from an EMBL/GenBank/DDBJ whole genome shotgun (WGS) entry which is preliminary data.</text>
</comment>
<dbReference type="InterPro" id="IPR016161">
    <property type="entry name" value="Ald_DH/histidinol_DH"/>
</dbReference>
<feature type="non-terminal residue" evidence="2">
    <location>
        <position position="82"/>
    </location>
</feature>
<dbReference type="EMBL" id="JAGZSV010000214">
    <property type="protein sequence ID" value="MBS6941536.1"/>
    <property type="molecule type" value="Genomic_DNA"/>
</dbReference>
<evidence type="ECO:0000313" key="3">
    <source>
        <dbReference type="Proteomes" id="UP000727506"/>
    </source>
</evidence>
<dbReference type="PANTHER" id="PTHR43570:SF16">
    <property type="entry name" value="ALDEHYDE DEHYDROGENASE TYPE III, ISOFORM Q"/>
    <property type="match status" value="1"/>
</dbReference>
<organism evidence="2 3">
    <name type="scientific">Slackia piriformis</name>
    <dbReference type="NCBI Taxonomy" id="626934"/>
    <lineage>
        <taxon>Bacteria</taxon>
        <taxon>Bacillati</taxon>
        <taxon>Actinomycetota</taxon>
        <taxon>Coriobacteriia</taxon>
        <taxon>Eggerthellales</taxon>
        <taxon>Eggerthellaceae</taxon>
        <taxon>Slackia</taxon>
    </lineage>
</organism>
<dbReference type="Gene3D" id="3.40.605.10">
    <property type="entry name" value="Aldehyde Dehydrogenase, Chain A, domain 1"/>
    <property type="match status" value="1"/>
</dbReference>
<dbReference type="InterPro" id="IPR016162">
    <property type="entry name" value="Ald_DH_N"/>
</dbReference>
<protein>
    <submittedName>
        <fullName evidence="2">Aldehyde dehydrogenase family protein</fullName>
    </submittedName>
</protein>
<evidence type="ECO:0000313" key="2">
    <source>
        <dbReference type="EMBL" id="MBS6941536.1"/>
    </source>
</evidence>
<dbReference type="GO" id="GO:0005737">
    <property type="term" value="C:cytoplasm"/>
    <property type="evidence" value="ECO:0007669"/>
    <property type="project" value="TreeGrafter"/>
</dbReference>
<dbReference type="InterPro" id="IPR012394">
    <property type="entry name" value="Aldehyde_DH_NAD(P)"/>
</dbReference>
<accession>A0A943YYP5</accession>
<dbReference type="Proteomes" id="UP000727506">
    <property type="component" value="Unassembled WGS sequence"/>
</dbReference>
<dbReference type="PANTHER" id="PTHR43570">
    <property type="entry name" value="ALDEHYDE DEHYDROGENASE"/>
    <property type="match status" value="1"/>
</dbReference>
<reference evidence="2" key="1">
    <citation type="submission" date="2021-02" db="EMBL/GenBank/DDBJ databases">
        <title>Infant gut strain persistence is associated with maternal origin, phylogeny, and functional potential including surface adhesion and iron acquisition.</title>
        <authorList>
            <person name="Lou Y.C."/>
        </authorList>
    </citation>
    <scope>NUCLEOTIDE SEQUENCE</scope>
    <source>
        <strain evidence="2">L2_039_000G1_dasL2_039_000G1_concoct_11</strain>
    </source>
</reference>
<name>A0A943YYP5_9ACTN</name>
<evidence type="ECO:0000256" key="1">
    <source>
        <dbReference type="ARBA" id="ARBA00023002"/>
    </source>
</evidence>
<dbReference type="AlphaFoldDB" id="A0A943YYP5"/>
<sequence length="82" mass="9415">MSTIESIVALQRSFFETGATIDIDFRVEALVRLRRAVRRAEPRILEALERDLGKSSQESYMCEIGLTLAELRHQLAHVRSWA</sequence>
<gene>
    <name evidence="2" type="ORF">KH142_08745</name>
</gene>